<keyword evidence="2" id="KW-1133">Transmembrane helix</keyword>
<evidence type="ECO:0000256" key="2">
    <source>
        <dbReference type="SAM" id="Phobius"/>
    </source>
</evidence>
<name>A0A3S5DL95_CHRVL</name>
<feature type="compositionally biased region" description="Low complexity" evidence="1">
    <location>
        <begin position="220"/>
        <end position="248"/>
    </location>
</feature>
<gene>
    <name evidence="3" type="ORF">NCTC9695_01587</name>
</gene>
<feature type="compositionally biased region" description="Basic residues" evidence="1">
    <location>
        <begin position="273"/>
        <end position="287"/>
    </location>
</feature>
<evidence type="ECO:0000313" key="3">
    <source>
        <dbReference type="EMBL" id="VEB41168.1"/>
    </source>
</evidence>
<dbReference type="Proteomes" id="UP000275777">
    <property type="component" value="Chromosome"/>
</dbReference>
<proteinExistence type="predicted"/>
<reference evidence="3 4" key="1">
    <citation type="submission" date="2018-12" db="EMBL/GenBank/DDBJ databases">
        <authorList>
            <consortium name="Pathogen Informatics"/>
        </authorList>
    </citation>
    <scope>NUCLEOTIDE SEQUENCE [LARGE SCALE GENOMIC DNA]</scope>
    <source>
        <strain evidence="3 4">NCTC9695</strain>
    </source>
</reference>
<dbReference type="EMBL" id="LR134182">
    <property type="protein sequence ID" value="VEB41168.1"/>
    <property type="molecule type" value="Genomic_DNA"/>
</dbReference>
<sequence>MARRADRVEATATDGAAGVSQRRLSWADVISSRRDTRAACRDSAAAAAAAGVQVGQLRRQGMRVSRRQRLQRRRAPGGQVVGGGERPQPLGIPLEQGQPGGERLRQQHLLLAAAAVIADIGVACLAAVQQAGRQLSASFGGLLPVLGQEAGRQRGRAARTDRLGGRPGFGLVLAEASLAWRRTASLRADRPSAAAARHGHSAARGSAGNRNRNARRPRGRFAAAPAGWIPRSAPDRPAASARRPTARATARRRRYWRWPRRGVRPDAAAPSSRSRRHSRRPGRRGWRRTLGPATSRTGRRAAPAHRRPASAAARAAGRRRAG</sequence>
<feature type="compositionally biased region" description="Basic residues" evidence="1">
    <location>
        <begin position="62"/>
        <end position="75"/>
    </location>
</feature>
<accession>A0A3S5DL95</accession>
<feature type="compositionally biased region" description="Basic residues" evidence="1">
    <location>
        <begin position="249"/>
        <end position="262"/>
    </location>
</feature>
<evidence type="ECO:0000256" key="1">
    <source>
        <dbReference type="SAM" id="MobiDB-lite"/>
    </source>
</evidence>
<feature type="compositionally biased region" description="Basic residues" evidence="1">
    <location>
        <begin position="297"/>
        <end position="308"/>
    </location>
</feature>
<feature type="region of interest" description="Disordered" evidence="1">
    <location>
        <begin position="190"/>
        <end position="322"/>
    </location>
</feature>
<dbReference type="AlphaFoldDB" id="A0A3S5DL95"/>
<organism evidence="3 4">
    <name type="scientific">Chromobacterium violaceum</name>
    <dbReference type="NCBI Taxonomy" id="536"/>
    <lineage>
        <taxon>Bacteria</taxon>
        <taxon>Pseudomonadati</taxon>
        <taxon>Pseudomonadota</taxon>
        <taxon>Betaproteobacteria</taxon>
        <taxon>Neisseriales</taxon>
        <taxon>Chromobacteriaceae</taxon>
        <taxon>Chromobacterium</taxon>
    </lineage>
</organism>
<feature type="transmembrane region" description="Helical" evidence="2">
    <location>
        <begin position="109"/>
        <end position="128"/>
    </location>
</feature>
<keyword evidence="2" id="KW-0472">Membrane</keyword>
<feature type="region of interest" description="Disordered" evidence="1">
    <location>
        <begin position="62"/>
        <end position="91"/>
    </location>
</feature>
<evidence type="ECO:0000313" key="4">
    <source>
        <dbReference type="Proteomes" id="UP000275777"/>
    </source>
</evidence>
<keyword evidence="2" id="KW-0812">Transmembrane</keyword>
<feature type="compositionally biased region" description="Low complexity" evidence="1">
    <location>
        <begin position="192"/>
        <end position="211"/>
    </location>
</feature>
<protein>
    <submittedName>
        <fullName evidence="3">Uncharacterized protein</fullName>
    </submittedName>
</protein>